<evidence type="ECO:0000313" key="1">
    <source>
        <dbReference type="EMBL" id="AXI99437.1"/>
    </source>
</evidence>
<dbReference type="AlphaFoldDB" id="A0A345UG36"/>
<reference evidence="1 2" key="1">
    <citation type="submission" date="2018-03" db="EMBL/GenBank/DDBJ databases">
        <title>Phenotypic and genomic properties of Cyclonatronum proteinivorum gen. nov., sp. nov., a haloalkaliphilic bacteroidete from soda lakes possessing Na+-translocating rhodopsin.</title>
        <authorList>
            <person name="Toshchakov S.V."/>
            <person name="Korzhenkov A."/>
            <person name="Samarov N.I."/>
            <person name="Kublanov I.V."/>
            <person name="Muntyan M.S."/>
            <person name="Sorokin D.Y."/>
        </authorList>
    </citation>
    <scope>NUCLEOTIDE SEQUENCE [LARGE SCALE GENOMIC DNA]</scope>
    <source>
        <strain evidence="1 2">Omega</strain>
    </source>
</reference>
<name>A0A345UG36_9BACT</name>
<gene>
    <name evidence="1" type="ORF">CYPRO_0150</name>
</gene>
<protein>
    <submittedName>
        <fullName evidence="1">Uncharacterized protein</fullName>
    </submittedName>
</protein>
<keyword evidence="2" id="KW-1185">Reference proteome</keyword>
<organism evidence="1 2">
    <name type="scientific">Cyclonatronum proteinivorum</name>
    <dbReference type="NCBI Taxonomy" id="1457365"/>
    <lineage>
        <taxon>Bacteria</taxon>
        <taxon>Pseudomonadati</taxon>
        <taxon>Balneolota</taxon>
        <taxon>Balneolia</taxon>
        <taxon>Balneolales</taxon>
        <taxon>Cyclonatronaceae</taxon>
        <taxon>Cyclonatronum</taxon>
    </lineage>
</organism>
<evidence type="ECO:0000313" key="2">
    <source>
        <dbReference type="Proteomes" id="UP000254808"/>
    </source>
</evidence>
<dbReference type="EMBL" id="CP027806">
    <property type="protein sequence ID" value="AXI99437.1"/>
    <property type="molecule type" value="Genomic_DNA"/>
</dbReference>
<sequence length="29" mass="3506">MMLLDQELITELQESELHFRVNPKILAFF</sequence>
<dbReference type="KEGG" id="cprv:CYPRO_0150"/>
<accession>A0A345UG36</accession>
<dbReference type="Proteomes" id="UP000254808">
    <property type="component" value="Chromosome"/>
</dbReference>
<proteinExistence type="predicted"/>